<reference evidence="1 2" key="1">
    <citation type="submission" date="2024-04" db="EMBL/GenBank/DDBJ databases">
        <title>Tritrichomonas musculus Genome.</title>
        <authorList>
            <person name="Alves-Ferreira E."/>
            <person name="Grigg M."/>
            <person name="Lorenzi H."/>
            <person name="Galac M."/>
        </authorList>
    </citation>
    <scope>NUCLEOTIDE SEQUENCE [LARGE SCALE GENOMIC DNA]</scope>
    <source>
        <strain evidence="1 2">EAF2021</strain>
    </source>
</reference>
<organism evidence="1 2">
    <name type="scientific">Tritrichomonas musculus</name>
    <dbReference type="NCBI Taxonomy" id="1915356"/>
    <lineage>
        <taxon>Eukaryota</taxon>
        <taxon>Metamonada</taxon>
        <taxon>Parabasalia</taxon>
        <taxon>Tritrichomonadida</taxon>
        <taxon>Tritrichomonadidae</taxon>
        <taxon>Tritrichomonas</taxon>
    </lineage>
</organism>
<accession>A0ABR2KNJ1</accession>
<evidence type="ECO:0000313" key="2">
    <source>
        <dbReference type="Proteomes" id="UP001470230"/>
    </source>
</evidence>
<proteinExistence type="predicted"/>
<evidence type="ECO:0000313" key="1">
    <source>
        <dbReference type="EMBL" id="KAK8891992.1"/>
    </source>
</evidence>
<protein>
    <recommendedName>
        <fullName evidence="3">MULE transposase domain-containing protein</fullName>
    </recommendedName>
</protein>
<dbReference type="EMBL" id="JAPFFF010000004">
    <property type="protein sequence ID" value="KAK8891992.1"/>
    <property type="molecule type" value="Genomic_DNA"/>
</dbReference>
<name>A0ABR2KNJ1_9EUKA</name>
<sequence>MQSFNYEVFDRIIPTQETHAMLTVFERYVSNQSFKCPIFIKYSFGKFQSNRTKRYKCKFTKTDNIIKMLQSVSGKVLFRYQKSGNGGYSCKFNSENIFEENSFAWILPFADEIIQKIQYLQIDASFRAFPNYSFCLWHGIFNNESIPFALTLYPTEKFELFSILFDYNKLYNLDENLYKGHAVLADMGKAIKSFCNIYNMPRFIYHRHLIEKFGANSPLGFMVTRLLNAQDETEYLQISEEIKTELKIFIKIKEEISEIDNVTLKKIEKLKIMLSGLKGKFDSNYFIYKWARWVRADYNVARCTNHAEGAHGNINTSIEHRGATNFSTGLSSKINYVLNVLQNRQNNHGTSFGRYHHKQREKFYHQKVLI</sequence>
<gene>
    <name evidence="1" type="ORF">M9Y10_029214</name>
</gene>
<keyword evidence="2" id="KW-1185">Reference proteome</keyword>
<comment type="caution">
    <text evidence="1">The sequence shown here is derived from an EMBL/GenBank/DDBJ whole genome shotgun (WGS) entry which is preliminary data.</text>
</comment>
<dbReference type="Proteomes" id="UP001470230">
    <property type="component" value="Unassembled WGS sequence"/>
</dbReference>
<evidence type="ECO:0008006" key="3">
    <source>
        <dbReference type="Google" id="ProtNLM"/>
    </source>
</evidence>